<evidence type="ECO:0000256" key="6">
    <source>
        <dbReference type="ARBA" id="ARBA00022989"/>
    </source>
</evidence>
<dbReference type="STRING" id="1125725.HMPREF1325_2180"/>
<gene>
    <name evidence="10" type="ORF">HMPREF0860_0776</name>
    <name evidence="9" type="ORF">HMPREF1325_2180</name>
</gene>
<dbReference type="InterPro" id="IPR001851">
    <property type="entry name" value="ABC_transp_permease"/>
</dbReference>
<evidence type="ECO:0000256" key="5">
    <source>
        <dbReference type="ARBA" id="ARBA00022692"/>
    </source>
</evidence>
<feature type="transmembrane region" description="Helical" evidence="8">
    <location>
        <begin position="21"/>
        <end position="44"/>
    </location>
</feature>
<evidence type="ECO:0000313" key="9">
    <source>
        <dbReference type="EMBL" id="ERF61398.1"/>
    </source>
</evidence>
<feature type="transmembrane region" description="Helical" evidence="8">
    <location>
        <begin position="260"/>
        <end position="288"/>
    </location>
</feature>
<dbReference type="EMBL" id="AVQI01000020">
    <property type="protein sequence ID" value="ERK04598.1"/>
    <property type="molecule type" value="Genomic_DNA"/>
</dbReference>
<feature type="transmembrane region" description="Helical" evidence="8">
    <location>
        <begin position="159"/>
        <end position="190"/>
    </location>
</feature>
<dbReference type="Proteomes" id="UP000016646">
    <property type="component" value="Unassembled WGS sequence"/>
</dbReference>
<keyword evidence="12" id="KW-1185">Reference proteome</keyword>
<comment type="subcellular location">
    <subcellularLocation>
        <location evidence="1">Cell membrane</location>
        <topology evidence="1">Multi-pass membrane protein</topology>
    </subcellularLocation>
</comment>
<dbReference type="PANTHER" id="PTHR32196">
    <property type="entry name" value="ABC TRANSPORTER PERMEASE PROTEIN YPHD-RELATED-RELATED"/>
    <property type="match status" value="1"/>
</dbReference>
<keyword evidence="6 8" id="KW-1133">Transmembrane helix</keyword>
<keyword evidence="3" id="KW-1003">Cell membrane</keyword>
<evidence type="ECO:0000256" key="3">
    <source>
        <dbReference type="ARBA" id="ARBA00022475"/>
    </source>
</evidence>
<keyword evidence="4" id="KW-0997">Cell inner membrane</keyword>
<evidence type="ECO:0000256" key="2">
    <source>
        <dbReference type="ARBA" id="ARBA00022448"/>
    </source>
</evidence>
<feature type="transmembrane region" description="Helical" evidence="8">
    <location>
        <begin position="127"/>
        <end position="147"/>
    </location>
</feature>
<keyword evidence="2" id="KW-0813">Transport</keyword>
<keyword evidence="7 8" id="KW-0472">Membrane</keyword>
<evidence type="ECO:0000313" key="12">
    <source>
        <dbReference type="Proteomes" id="UP000016646"/>
    </source>
</evidence>
<feature type="transmembrane region" description="Helical" evidence="8">
    <location>
        <begin position="64"/>
        <end position="93"/>
    </location>
</feature>
<dbReference type="PATRIC" id="fig|1125725.3.peg.626"/>
<dbReference type="GO" id="GO:0005886">
    <property type="term" value="C:plasma membrane"/>
    <property type="evidence" value="ECO:0007669"/>
    <property type="project" value="UniProtKB-SubCell"/>
</dbReference>
<dbReference type="eggNOG" id="COG1172">
    <property type="taxonomic scope" value="Bacteria"/>
</dbReference>
<sequence length="325" mass="34175">MSDGKLSNLQRIPGYANIKEQLGIIIGLLLLCVLLSVLSSVFLTSRNFFNVLLQLANNMFLSCGMLLVILTGGIDLSVGSTIAVTGCFVAGFITNYNMPAAVAVLLALLIGVLIGIINASLISFTGIPAFIITLATMNIGRGVARLYTSSKTITVDNDFFAFIGTGYLFNVVPIQVVYIILVCTITGILLNKTKFGRSLYATGGNPVAASFSGINTKRIIFTVYVFSSLMAAIAGICLASRMYSGTSTSGQSAEMDAIAAVVLGGTSMTGGIGNLFGVIIGVLLIAILSNGLNLLGIDSSWQLVVKGIVIIIAVLLDFFKKKREI</sequence>
<feature type="transmembrane region" description="Helical" evidence="8">
    <location>
        <begin position="219"/>
        <end position="239"/>
    </location>
</feature>
<organism evidence="9 11">
    <name type="scientific">Treponema socranskii subsp. socranskii VPI DR56BR1116 = ATCC 35536</name>
    <dbReference type="NCBI Taxonomy" id="1125725"/>
    <lineage>
        <taxon>Bacteria</taxon>
        <taxon>Pseudomonadati</taxon>
        <taxon>Spirochaetota</taxon>
        <taxon>Spirochaetia</taxon>
        <taxon>Spirochaetales</taxon>
        <taxon>Treponemataceae</taxon>
        <taxon>Treponema</taxon>
    </lineage>
</organism>
<dbReference type="EMBL" id="AUZJ01000013">
    <property type="protein sequence ID" value="ERF61398.1"/>
    <property type="molecule type" value="Genomic_DNA"/>
</dbReference>
<evidence type="ECO:0000313" key="10">
    <source>
        <dbReference type="EMBL" id="ERK04598.1"/>
    </source>
</evidence>
<evidence type="ECO:0000256" key="1">
    <source>
        <dbReference type="ARBA" id="ARBA00004651"/>
    </source>
</evidence>
<dbReference type="Proteomes" id="UP000016412">
    <property type="component" value="Unassembled WGS sequence"/>
</dbReference>
<dbReference type="AlphaFoldDB" id="U1FNE0"/>
<dbReference type="OrthoDB" id="368246at2"/>
<accession>U1FNE0</accession>
<evidence type="ECO:0000313" key="11">
    <source>
        <dbReference type="Proteomes" id="UP000016412"/>
    </source>
</evidence>
<name>U1FNE0_TRESO</name>
<dbReference type="RefSeq" id="WP_021329700.1">
    <property type="nucleotide sequence ID" value="NZ_AUZJ01000013.1"/>
</dbReference>
<protein>
    <submittedName>
        <fullName evidence="9">Branched-chain amino acid ABC transporter, permease protein</fullName>
    </submittedName>
</protein>
<comment type="caution">
    <text evidence="9">The sequence shown here is derived from an EMBL/GenBank/DDBJ whole genome shotgun (WGS) entry which is preliminary data.</text>
</comment>
<reference evidence="11 12" key="1">
    <citation type="submission" date="2013-08" db="EMBL/GenBank/DDBJ databases">
        <authorList>
            <person name="Durkin A.S."/>
            <person name="Haft D.R."/>
            <person name="McCorrison J."/>
            <person name="Torralba M."/>
            <person name="Gillis M."/>
            <person name="Haft D.H."/>
            <person name="Methe B."/>
            <person name="Sutton G."/>
            <person name="Nelson K.E."/>
        </authorList>
    </citation>
    <scope>NUCLEOTIDE SEQUENCE [LARGE SCALE GENOMIC DNA]</scope>
    <source>
        <strain evidence="10 12">ATCC 35536</strain>
        <strain evidence="9 11">VPI DR56BR1116</strain>
    </source>
</reference>
<dbReference type="GO" id="GO:0022857">
    <property type="term" value="F:transmembrane transporter activity"/>
    <property type="evidence" value="ECO:0007669"/>
    <property type="project" value="InterPro"/>
</dbReference>
<evidence type="ECO:0000256" key="4">
    <source>
        <dbReference type="ARBA" id="ARBA00022519"/>
    </source>
</evidence>
<dbReference type="Pfam" id="PF02653">
    <property type="entry name" value="BPD_transp_2"/>
    <property type="match status" value="1"/>
</dbReference>
<keyword evidence="5 8" id="KW-0812">Transmembrane</keyword>
<dbReference type="PANTHER" id="PTHR32196:SF21">
    <property type="entry name" value="ABC TRANSPORTER PERMEASE PROTEIN YPHD-RELATED"/>
    <property type="match status" value="1"/>
</dbReference>
<proteinExistence type="predicted"/>
<feature type="transmembrane region" description="Helical" evidence="8">
    <location>
        <begin position="300"/>
        <end position="319"/>
    </location>
</feature>
<evidence type="ECO:0000256" key="8">
    <source>
        <dbReference type="SAM" id="Phobius"/>
    </source>
</evidence>
<feature type="transmembrane region" description="Helical" evidence="8">
    <location>
        <begin position="100"/>
        <end position="121"/>
    </location>
</feature>
<evidence type="ECO:0000256" key="7">
    <source>
        <dbReference type="ARBA" id="ARBA00023136"/>
    </source>
</evidence>
<dbReference type="CDD" id="cd06579">
    <property type="entry name" value="TM_PBP1_transp_AraH_like"/>
    <property type="match status" value="1"/>
</dbReference>